<evidence type="ECO:0000256" key="2">
    <source>
        <dbReference type="ARBA" id="ARBA00023125"/>
    </source>
</evidence>
<dbReference type="PANTHER" id="PTHR43280:SF10">
    <property type="entry name" value="REGULATORY PROTEIN POCR"/>
    <property type="match status" value="1"/>
</dbReference>
<dbReference type="PRINTS" id="PR00032">
    <property type="entry name" value="HTHARAC"/>
</dbReference>
<proteinExistence type="predicted"/>
<keyword evidence="2" id="KW-0238">DNA-binding</keyword>
<dbReference type="SUPFAM" id="SSF51215">
    <property type="entry name" value="Regulatory protein AraC"/>
    <property type="match status" value="1"/>
</dbReference>
<evidence type="ECO:0000256" key="1">
    <source>
        <dbReference type="ARBA" id="ARBA00023015"/>
    </source>
</evidence>
<dbReference type="InterPro" id="IPR020449">
    <property type="entry name" value="Tscrpt_reg_AraC-type_HTH"/>
</dbReference>
<reference evidence="5 6" key="1">
    <citation type="submission" date="2020-08" db="EMBL/GenBank/DDBJ databases">
        <title>Genomic Encyclopedia of Type Strains, Phase III (KMG-III): the genomes of soil and plant-associated and newly described type strains.</title>
        <authorList>
            <person name="Whitman W."/>
        </authorList>
    </citation>
    <scope>NUCLEOTIDE SEQUENCE [LARGE SCALE GENOMIC DNA]</scope>
    <source>
        <strain evidence="5 6">CECT 5862</strain>
    </source>
</reference>
<keyword evidence="6" id="KW-1185">Reference proteome</keyword>
<dbReference type="RefSeq" id="WP_183604244.1">
    <property type="nucleotide sequence ID" value="NZ_JACHXK010000027.1"/>
</dbReference>
<sequence>MIQLINCGYNFVHDDGIVINRPSGSGNYAFVFFKCQSEVIVKGRSFVLDKNTYILFHPDTCHLYREVDKPFVNDWFHCEDRNIGDFLAEIQFPLDTPIKAEDPHLISRSIMDLQNLGRHNSPFQQRILDHDLKSFFLKLVSLREKSAILEKTNRYFSQFSKLRSQLYNSPGHSFSVDSLAASLNLSKSYFQHLYKQLFGCSVVSDIIHARLEYAKYLLATTSLTVCEISKLCGYENDTHFMRQFKKFIGTTPGKYKGMQFAEHPWYELQLPFAHSHLKEGNDAYHR</sequence>
<dbReference type="InterPro" id="IPR037923">
    <property type="entry name" value="HTH-like"/>
</dbReference>
<dbReference type="SUPFAM" id="SSF46689">
    <property type="entry name" value="Homeodomain-like"/>
    <property type="match status" value="1"/>
</dbReference>
<keyword evidence="1" id="KW-0805">Transcription regulation</keyword>
<dbReference type="InterPro" id="IPR009057">
    <property type="entry name" value="Homeodomain-like_sf"/>
</dbReference>
<evidence type="ECO:0000259" key="4">
    <source>
        <dbReference type="PROSITE" id="PS01124"/>
    </source>
</evidence>
<dbReference type="Proteomes" id="UP000570361">
    <property type="component" value="Unassembled WGS sequence"/>
</dbReference>
<dbReference type="SMART" id="SM00342">
    <property type="entry name" value="HTH_ARAC"/>
    <property type="match status" value="1"/>
</dbReference>
<evidence type="ECO:0000313" key="5">
    <source>
        <dbReference type="EMBL" id="MBB3114193.1"/>
    </source>
</evidence>
<dbReference type="GO" id="GO:0003700">
    <property type="term" value="F:DNA-binding transcription factor activity"/>
    <property type="evidence" value="ECO:0007669"/>
    <property type="project" value="InterPro"/>
</dbReference>
<dbReference type="PANTHER" id="PTHR43280">
    <property type="entry name" value="ARAC-FAMILY TRANSCRIPTIONAL REGULATOR"/>
    <property type="match status" value="1"/>
</dbReference>
<dbReference type="InterPro" id="IPR018060">
    <property type="entry name" value="HTH_AraC"/>
</dbReference>
<protein>
    <submittedName>
        <fullName evidence="5">AraC family transcriptional regulator of arabinose operon</fullName>
    </submittedName>
</protein>
<dbReference type="PROSITE" id="PS01124">
    <property type="entry name" value="HTH_ARAC_FAMILY_2"/>
    <property type="match status" value="1"/>
</dbReference>
<dbReference type="AlphaFoldDB" id="A0A7W5FRC1"/>
<dbReference type="EMBL" id="JACHXK010000027">
    <property type="protein sequence ID" value="MBB3114193.1"/>
    <property type="molecule type" value="Genomic_DNA"/>
</dbReference>
<gene>
    <name evidence="5" type="ORF">FHS18_006311</name>
</gene>
<organism evidence="5 6">
    <name type="scientific">Paenibacillus phyllosphaerae</name>
    <dbReference type="NCBI Taxonomy" id="274593"/>
    <lineage>
        <taxon>Bacteria</taxon>
        <taxon>Bacillati</taxon>
        <taxon>Bacillota</taxon>
        <taxon>Bacilli</taxon>
        <taxon>Bacillales</taxon>
        <taxon>Paenibacillaceae</taxon>
        <taxon>Paenibacillus</taxon>
    </lineage>
</organism>
<evidence type="ECO:0000313" key="6">
    <source>
        <dbReference type="Proteomes" id="UP000570361"/>
    </source>
</evidence>
<dbReference type="Pfam" id="PF12833">
    <property type="entry name" value="HTH_18"/>
    <property type="match status" value="1"/>
</dbReference>
<comment type="caution">
    <text evidence="5">The sequence shown here is derived from an EMBL/GenBank/DDBJ whole genome shotgun (WGS) entry which is preliminary data.</text>
</comment>
<dbReference type="GO" id="GO:0043565">
    <property type="term" value="F:sequence-specific DNA binding"/>
    <property type="evidence" value="ECO:0007669"/>
    <property type="project" value="InterPro"/>
</dbReference>
<accession>A0A7W5FRC1</accession>
<feature type="domain" description="HTH araC/xylS-type" evidence="4">
    <location>
        <begin position="160"/>
        <end position="258"/>
    </location>
</feature>
<keyword evidence="3" id="KW-0804">Transcription</keyword>
<name>A0A7W5FRC1_9BACL</name>
<dbReference type="Gene3D" id="1.10.10.60">
    <property type="entry name" value="Homeodomain-like"/>
    <property type="match status" value="1"/>
</dbReference>
<evidence type="ECO:0000256" key="3">
    <source>
        <dbReference type="ARBA" id="ARBA00023163"/>
    </source>
</evidence>